<reference evidence="2 3" key="1">
    <citation type="journal article" date="2022" name="Nat. Ecol. Evol.">
        <title>A masculinizing supergene underlies an exaggerated male reproductive morph in a spider.</title>
        <authorList>
            <person name="Hendrickx F."/>
            <person name="De Corte Z."/>
            <person name="Sonet G."/>
            <person name="Van Belleghem S.M."/>
            <person name="Kostlbacher S."/>
            <person name="Vangestel C."/>
        </authorList>
    </citation>
    <scope>NUCLEOTIDE SEQUENCE [LARGE SCALE GENOMIC DNA]</scope>
    <source>
        <strain evidence="2">W744_W776</strain>
    </source>
</reference>
<organism evidence="2 3">
    <name type="scientific">Oedothorax gibbosus</name>
    <dbReference type="NCBI Taxonomy" id="931172"/>
    <lineage>
        <taxon>Eukaryota</taxon>
        <taxon>Metazoa</taxon>
        <taxon>Ecdysozoa</taxon>
        <taxon>Arthropoda</taxon>
        <taxon>Chelicerata</taxon>
        <taxon>Arachnida</taxon>
        <taxon>Araneae</taxon>
        <taxon>Araneomorphae</taxon>
        <taxon>Entelegynae</taxon>
        <taxon>Araneoidea</taxon>
        <taxon>Linyphiidae</taxon>
        <taxon>Erigoninae</taxon>
        <taxon>Oedothorax</taxon>
    </lineage>
</organism>
<proteinExistence type="predicted"/>
<sequence>MVNVTPRIVTRHAQKVTLKDIPPDAAPPRVSLRPPRILPLLHDTTTNHECASPFQHPDPSPHPAGPLLPAGQPLLAAQLQARQKEAEEEEPRPRTAARHSR</sequence>
<evidence type="ECO:0000256" key="1">
    <source>
        <dbReference type="SAM" id="MobiDB-lite"/>
    </source>
</evidence>
<gene>
    <name evidence="2" type="ORF">JTE90_007775</name>
</gene>
<dbReference type="Proteomes" id="UP000827092">
    <property type="component" value="Unassembled WGS sequence"/>
</dbReference>
<evidence type="ECO:0000313" key="2">
    <source>
        <dbReference type="EMBL" id="KAG8174599.1"/>
    </source>
</evidence>
<dbReference type="AlphaFoldDB" id="A0AAV6TSB8"/>
<comment type="caution">
    <text evidence="2">The sequence shown here is derived from an EMBL/GenBank/DDBJ whole genome shotgun (WGS) entry which is preliminary data.</text>
</comment>
<dbReference type="EMBL" id="JAFNEN010001182">
    <property type="protein sequence ID" value="KAG8174599.1"/>
    <property type="molecule type" value="Genomic_DNA"/>
</dbReference>
<feature type="compositionally biased region" description="Pro residues" evidence="1">
    <location>
        <begin position="56"/>
        <end position="66"/>
    </location>
</feature>
<name>A0AAV6TSB8_9ARAC</name>
<accession>A0AAV6TSB8</accession>
<protein>
    <submittedName>
        <fullName evidence="2">Uncharacterized protein</fullName>
    </submittedName>
</protein>
<feature type="region of interest" description="Disordered" evidence="1">
    <location>
        <begin position="42"/>
        <end position="101"/>
    </location>
</feature>
<evidence type="ECO:0000313" key="3">
    <source>
        <dbReference type="Proteomes" id="UP000827092"/>
    </source>
</evidence>
<keyword evidence="3" id="KW-1185">Reference proteome</keyword>
<feature type="compositionally biased region" description="Low complexity" evidence="1">
    <location>
        <begin position="67"/>
        <end position="81"/>
    </location>
</feature>